<dbReference type="PANTHER" id="PTHR30204">
    <property type="entry name" value="REDOX-CYCLING DRUG-SENSING TRANSCRIPTIONAL ACTIVATOR SOXR"/>
    <property type="match status" value="1"/>
</dbReference>
<dbReference type="RefSeq" id="WP_209889250.1">
    <property type="nucleotide sequence ID" value="NZ_JAGGMR010000001.1"/>
</dbReference>
<evidence type="ECO:0000313" key="3">
    <source>
        <dbReference type="EMBL" id="MBP2189892.1"/>
    </source>
</evidence>
<evidence type="ECO:0000256" key="1">
    <source>
        <dbReference type="ARBA" id="ARBA00023125"/>
    </source>
</evidence>
<keyword evidence="4" id="KW-1185">Reference proteome</keyword>
<accession>A0ABS4QDW7</accession>
<evidence type="ECO:0000259" key="2">
    <source>
        <dbReference type="PROSITE" id="PS50937"/>
    </source>
</evidence>
<protein>
    <submittedName>
        <fullName evidence="3">DNA-binding transcriptional MerR regulator</fullName>
    </submittedName>
</protein>
<dbReference type="EMBL" id="JAGGMR010000001">
    <property type="protein sequence ID" value="MBP2189892.1"/>
    <property type="molecule type" value="Genomic_DNA"/>
</dbReference>
<dbReference type="Gene3D" id="1.10.1660.10">
    <property type="match status" value="1"/>
</dbReference>
<dbReference type="SUPFAM" id="SSF46955">
    <property type="entry name" value="Putative DNA-binding domain"/>
    <property type="match status" value="1"/>
</dbReference>
<evidence type="ECO:0000313" key="4">
    <source>
        <dbReference type="Proteomes" id="UP001519325"/>
    </source>
</evidence>
<reference evidence="3 4" key="1">
    <citation type="submission" date="2021-03" db="EMBL/GenBank/DDBJ databases">
        <title>Sequencing the genomes of 1000 actinobacteria strains.</title>
        <authorList>
            <person name="Klenk H.-P."/>
        </authorList>
    </citation>
    <scope>NUCLEOTIDE SEQUENCE [LARGE SCALE GENOMIC DNA]</scope>
    <source>
        <strain evidence="3 4">DSM 45516</strain>
    </source>
</reference>
<organism evidence="3 4">
    <name type="scientific">Nocardia goodfellowii</name>
    <dbReference type="NCBI Taxonomy" id="882446"/>
    <lineage>
        <taxon>Bacteria</taxon>
        <taxon>Bacillati</taxon>
        <taxon>Actinomycetota</taxon>
        <taxon>Actinomycetes</taxon>
        <taxon>Mycobacteriales</taxon>
        <taxon>Nocardiaceae</taxon>
        <taxon>Nocardia</taxon>
    </lineage>
</organism>
<keyword evidence="1 3" id="KW-0238">DNA-binding</keyword>
<sequence length="312" mass="33763">MTEDTAERGGGWIGIGELSRRTGVPVRTIRFYCDEGVLSCERTTGGHRMFEQAAVEQLTLLRQLRAVGLGLPTAAGVLSGGVRVADAIAAERAALDDELAALAWRRSALRAIEDDPGQPLRRLELLAAVQDRKAAEDRLLEFWRRLLGPLPASMFDAFAVMNIPTLPADPAPRQLLTFAELVRHLTYPTAKAAMSQSIWRSKPADIKDRRGLLVGLAEAGEQVADLVSTGVDPHPGPILDHFVAAHAAARGSTDTAAFRTTLLHAATETDPWTHRYWTLTGDLVGPATTGAAQLWLHRALAHSVQAARTVRN</sequence>
<dbReference type="PROSITE" id="PS50937">
    <property type="entry name" value="HTH_MERR_2"/>
    <property type="match status" value="1"/>
</dbReference>
<dbReference type="PRINTS" id="PR00040">
    <property type="entry name" value="HTHMERR"/>
</dbReference>
<dbReference type="PANTHER" id="PTHR30204:SF93">
    <property type="entry name" value="HTH MERR-TYPE DOMAIN-CONTAINING PROTEIN"/>
    <property type="match status" value="1"/>
</dbReference>
<dbReference type="Proteomes" id="UP001519325">
    <property type="component" value="Unassembled WGS sequence"/>
</dbReference>
<feature type="domain" description="HTH merR-type" evidence="2">
    <location>
        <begin position="15"/>
        <end position="80"/>
    </location>
</feature>
<dbReference type="SMART" id="SM00422">
    <property type="entry name" value="HTH_MERR"/>
    <property type="match status" value="1"/>
</dbReference>
<proteinExistence type="predicted"/>
<dbReference type="InterPro" id="IPR047057">
    <property type="entry name" value="MerR_fam"/>
</dbReference>
<dbReference type="InterPro" id="IPR009061">
    <property type="entry name" value="DNA-bd_dom_put_sf"/>
</dbReference>
<name>A0ABS4QDW7_9NOCA</name>
<dbReference type="InterPro" id="IPR000551">
    <property type="entry name" value="MerR-type_HTH_dom"/>
</dbReference>
<dbReference type="CDD" id="cd00592">
    <property type="entry name" value="HTH_MerR-like"/>
    <property type="match status" value="1"/>
</dbReference>
<comment type="caution">
    <text evidence="3">The sequence shown here is derived from an EMBL/GenBank/DDBJ whole genome shotgun (WGS) entry which is preliminary data.</text>
</comment>
<dbReference type="Pfam" id="PF13411">
    <property type="entry name" value="MerR_1"/>
    <property type="match status" value="1"/>
</dbReference>
<gene>
    <name evidence="3" type="ORF">BJ987_002793</name>
</gene>
<dbReference type="GO" id="GO:0003677">
    <property type="term" value="F:DNA binding"/>
    <property type="evidence" value="ECO:0007669"/>
    <property type="project" value="UniProtKB-KW"/>
</dbReference>